<proteinExistence type="predicted"/>
<reference evidence="2" key="1">
    <citation type="journal article" date="2023" name="Mol. Phylogenet. Evol.">
        <title>Genome-scale phylogeny and comparative genomics of the fungal order Sordariales.</title>
        <authorList>
            <person name="Hensen N."/>
            <person name="Bonometti L."/>
            <person name="Westerberg I."/>
            <person name="Brannstrom I.O."/>
            <person name="Guillou S."/>
            <person name="Cros-Aarteil S."/>
            <person name="Calhoun S."/>
            <person name="Haridas S."/>
            <person name="Kuo A."/>
            <person name="Mondo S."/>
            <person name="Pangilinan J."/>
            <person name="Riley R."/>
            <person name="LaButti K."/>
            <person name="Andreopoulos B."/>
            <person name="Lipzen A."/>
            <person name="Chen C."/>
            <person name="Yan M."/>
            <person name="Daum C."/>
            <person name="Ng V."/>
            <person name="Clum A."/>
            <person name="Steindorff A."/>
            <person name="Ohm R.A."/>
            <person name="Martin F."/>
            <person name="Silar P."/>
            <person name="Natvig D.O."/>
            <person name="Lalanne C."/>
            <person name="Gautier V."/>
            <person name="Ament-Velasquez S.L."/>
            <person name="Kruys A."/>
            <person name="Hutchinson M.I."/>
            <person name="Powell A.J."/>
            <person name="Barry K."/>
            <person name="Miller A.N."/>
            <person name="Grigoriev I.V."/>
            <person name="Debuchy R."/>
            <person name="Gladieux P."/>
            <person name="Hiltunen Thoren M."/>
            <person name="Johannesson H."/>
        </authorList>
    </citation>
    <scope>NUCLEOTIDE SEQUENCE</scope>
    <source>
        <strain evidence="2">CBS 532.94</strain>
    </source>
</reference>
<dbReference type="PANTHER" id="PTHR40788">
    <property type="entry name" value="CLR5 DOMAIN-CONTAINING PROTEIN-RELATED"/>
    <property type="match status" value="1"/>
</dbReference>
<reference evidence="2" key="2">
    <citation type="submission" date="2023-05" db="EMBL/GenBank/DDBJ databases">
        <authorList>
            <consortium name="Lawrence Berkeley National Laboratory"/>
            <person name="Steindorff A."/>
            <person name="Hensen N."/>
            <person name="Bonometti L."/>
            <person name="Westerberg I."/>
            <person name="Brannstrom I.O."/>
            <person name="Guillou S."/>
            <person name="Cros-Aarteil S."/>
            <person name="Calhoun S."/>
            <person name="Haridas S."/>
            <person name="Kuo A."/>
            <person name="Mondo S."/>
            <person name="Pangilinan J."/>
            <person name="Riley R."/>
            <person name="Labutti K."/>
            <person name="Andreopoulos B."/>
            <person name="Lipzen A."/>
            <person name="Chen C."/>
            <person name="Yanf M."/>
            <person name="Daum C."/>
            <person name="Ng V."/>
            <person name="Clum A."/>
            <person name="Ohm R."/>
            <person name="Martin F."/>
            <person name="Silar P."/>
            <person name="Natvig D."/>
            <person name="Lalanne C."/>
            <person name="Gautier V."/>
            <person name="Ament-Velasquez S.L."/>
            <person name="Kruys A."/>
            <person name="Hutchinson M.I."/>
            <person name="Powell A.J."/>
            <person name="Barry K."/>
            <person name="Miller A.N."/>
            <person name="Grigoriev I.V."/>
            <person name="Debuchy R."/>
            <person name="Gladieux P."/>
            <person name="Thoren M.H."/>
            <person name="Johannesson H."/>
        </authorList>
    </citation>
    <scope>NUCLEOTIDE SEQUENCE</scope>
    <source>
        <strain evidence="2">CBS 532.94</strain>
    </source>
</reference>
<gene>
    <name evidence="2" type="ORF">C8A03DRAFT_47300</name>
</gene>
<feature type="region of interest" description="Disordered" evidence="1">
    <location>
        <begin position="562"/>
        <end position="587"/>
    </location>
</feature>
<comment type="caution">
    <text evidence="2">The sequence shown here is derived from an EMBL/GenBank/DDBJ whole genome shotgun (WGS) entry which is preliminary data.</text>
</comment>
<keyword evidence="3" id="KW-1185">Reference proteome</keyword>
<evidence type="ECO:0000313" key="3">
    <source>
        <dbReference type="Proteomes" id="UP001303760"/>
    </source>
</evidence>
<organism evidence="2 3">
    <name type="scientific">Achaetomium macrosporum</name>
    <dbReference type="NCBI Taxonomy" id="79813"/>
    <lineage>
        <taxon>Eukaryota</taxon>
        <taxon>Fungi</taxon>
        <taxon>Dikarya</taxon>
        <taxon>Ascomycota</taxon>
        <taxon>Pezizomycotina</taxon>
        <taxon>Sordariomycetes</taxon>
        <taxon>Sordariomycetidae</taxon>
        <taxon>Sordariales</taxon>
        <taxon>Chaetomiaceae</taxon>
        <taxon>Achaetomium</taxon>
    </lineage>
</organism>
<dbReference type="Proteomes" id="UP001303760">
    <property type="component" value="Unassembled WGS sequence"/>
</dbReference>
<dbReference type="AlphaFoldDB" id="A0AAN7C3F1"/>
<dbReference type="PANTHER" id="PTHR40788:SF1">
    <property type="entry name" value="IPA PROTEIN"/>
    <property type="match status" value="1"/>
</dbReference>
<dbReference type="EMBL" id="MU860382">
    <property type="protein sequence ID" value="KAK4234342.1"/>
    <property type="molecule type" value="Genomic_DNA"/>
</dbReference>
<evidence type="ECO:0000313" key="2">
    <source>
        <dbReference type="EMBL" id="KAK4234342.1"/>
    </source>
</evidence>
<accession>A0AAN7C3F1</accession>
<protein>
    <submittedName>
        <fullName evidence="2">Ipa protein</fullName>
    </submittedName>
</protein>
<sequence>MGEPANSNASLLKELHADLGRKYKKHEAAIETLWRSFDTTQRAACLRAGAAEGVVLRHSTDESLGDVCKFIPECNLRDIADSGPDFLLDLIKYRGTTSLLQQYCEGDRGGPGDHEVIAEMERKRGLRHVQTFDKCFTLFLDENQYGQSFRMRGVVNELPSPLLSAIHAGLCVPLSRGELIVLRQLYLIQCLVILIDDILDKGSRTRVNKEMPKKSDKAAAEALAKLTIQGRPPAEDSLSELIASAQEQKAALDEYFSLLCAELVVLAHAVNMWFFAQPELVPDEQGRRLSALSDRYISGAVLEAIHSAIQGAAVWDYICRLLALFKAQAAADEFARAQALFKRHVQTGTGAKFFKRQSGAHDRAGNAGVFMRCNLKKLAKADAQLHYMMRLCQAETTPQDAANWLRKVAEFNESHPMARERIEEREADALNDLAVIVGFIHDLSPAISMLPVSRKEGQMFVSRLQDLEAEVVQLKDQVDLLDFALPIDNLLEPGMSEGALKKLDQFVIDKVGTKMGFLYEDLLHECFAVLESQYQLAKAKIQEQAKAATMEQQQEMDWMPISVPAPQPREERIKQRRQKEKSRPAHSSVYEITPAAAPPVVEASAEESAPSLRTFEVSTSAAEVFSTLFDKTQSRGAVNWADFVAAMVGLGFSVLPKFGSVYTLLPPESMRVKQSITVHRPHKSRIEGHRLLILSRRPKRTYGWGEKTFVVA</sequence>
<name>A0AAN7C3F1_9PEZI</name>
<evidence type="ECO:0000256" key="1">
    <source>
        <dbReference type="SAM" id="MobiDB-lite"/>
    </source>
</evidence>